<dbReference type="SUPFAM" id="SSF53271">
    <property type="entry name" value="PRTase-like"/>
    <property type="match status" value="1"/>
</dbReference>
<gene>
    <name evidence="16" type="primary">upp</name>
    <name evidence="16" type="ORF">IPP15_08375</name>
</gene>
<keyword evidence="7 16" id="KW-0808">Transferase</keyword>
<organism evidence="16 17">
    <name type="scientific">Candidatus Opimibacter skivensis</name>
    <dbReference type="NCBI Taxonomy" id="2982028"/>
    <lineage>
        <taxon>Bacteria</taxon>
        <taxon>Pseudomonadati</taxon>
        <taxon>Bacteroidota</taxon>
        <taxon>Saprospiria</taxon>
        <taxon>Saprospirales</taxon>
        <taxon>Saprospiraceae</taxon>
        <taxon>Candidatus Opimibacter</taxon>
    </lineage>
</organism>
<sequence length="219" mass="24388">MIHNLSSQTSIASQYLVQLRDETIQLDPVLFRRNLYRFGQIMAYEISKKLRYESIQTVTPLGVAECMTLNDDIVLSTILRAGLPMHDGMLSVFDRAENAFVSAYRSNHKDGTFEISLEYITSPELDNKVLIICDPMLATGASMVKSIKALMEYGTPREIHIVAIIASSAGLEYVNLAFPEANIWIGHEDEELTARSYIVPGLGDAGDLAYGKKTYDGEE</sequence>
<comment type="similarity">
    <text evidence="3">Belongs to the UPRTase family.</text>
</comment>
<evidence type="ECO:0000256" key="4">
    <source>
        <dbReference type="ARBA" id="ARBA00011894"/>
    </source>
</evidence>
<dbReference type="PANTHER" id="PTHR11608">
    <property type="entry name" value="BIFUNCTIONAL PROTEIN PYRR"/>
    <property type="match status" value="1"/>
</dbReference>
<keyword evidence="6 16" id="KW-0328">Glycosyltransferase</keyword>
<dbReference type="NCBIfam" id="NF001097">
    <property type="entry name" value="PRK00129.1"/>
    <property type="match status" value="1"/>
</dbReference>
<dbReference type="InterPro" id="IPR050137">
    <property type="entry name" value="PyrR_bifunctional"/>
</dbReference>
<comment type="caution">
    <text evidence="16">The sequence shown here is derived from an EMBL/GenBank/DDBJ whole genome shotgun (WGS) entry which is preliminary data.</text>
</comment>
<accession>A0A9D7SSS8</accession>
<evidence type="ECO:0000256" key="12">
    <source>
        <dbReference type="ARBA" id="ARBA00056901"/>
    </source>
</evidence>
<dbReference type="AlphaFoldDB" id="A0A9D7SSS8"/>
<evidence type="ECO:0000259" key="15">
    <source>
        <dbReference type="Pfam" id="PF14681"/>
    </source>
</evidence>
<evidence type="ECO:0000256" key="10">
    <source>
        <dbReference type="ARBA" id="ARBA00031082"/>
    </source>
</evidence>
<evidence type="ECO:0000256" key="1">
    <source>
        <dbReference type="ARBA" id="ARBA00001946"/>
    </source>
</evidence>
<evidence type="ECO:0000313" key="16">
    <source>
        <dbReference type="EMBL" id="MBK9982427.1"/>
    </source>
</evidence>
<evidence type="ECO:0000256" key="14">
    <source>
        <dbReference type="ARBA" id="ARBA00079807"/>
    </source>
</evidence>
<dbReference type="Proteomes" id="UP000808337">
    <property type="component" value="Unassembled WGS sequence"/>
</dbReference>
<evidence type="ECO:0000256" key="3">
    <source>
        <dbReference type="ARBA" id="ARBA00009516"/>
    </source>
</evidence>
<protein>
    <recommendedName>
        <fullName evidence="13">Uracil phosphoribosyltransferase</fullName>
        <ecNumber evidence="4">2.4.2.9</ecNumber>
    </recommendedName>
    <alternativeName>
        <fullName evidence="10">UMP pyrophosphorylase</fullName>
    </alternativeName>
    <alternativeName>
        <fullName evidence="14">UPRTase</fullName>
    </alternativeName>
</protein>
<dbReference type="CDD" id="cd06223">
    <property type="entry name" value="PRTases_typeI"/>
    <property type="match status" value="1"/>
</dbReference>
<dbReference type="EC" id="2.4.2.9" evidence="4"/>
<evidence type="ECO:0000256" key="11">
    <source>
        <dbReference type="ARBA" id="ARBA00052919"/>
    </source>
</evidence>
<feature type="domain" description="Phosphoribosyltransferase" evidence="15">
    <location>
        <begin position="8"/>
        <end position="211"/>
    </location>
</feature>
<dbReference type="EMBL" id="JADKGY010000006">
    <property type="protein sequence ID" value="MBK9982427.1"/>
    <property type="molecule type" value="Genomic_DNA"/>
</dbReference>
<comment type="cofactor">
    <cofactor evidence="1">
        <name>Mg(2+)</name>
        <dbReference type="ChEBI" id="CHEBI:18420"/>
    </cofactor>
</comment>
<dbReference type="GO" id="GO:0004845">
    <property type="term" value="F:uracil phosphoribosyltransferase activity"/>
    <property type="evidence" value="ECO:0007669"/>
    <property type="project" value="UniProtKB-EC"/>
</dbReference>
<evidence type="ECO:0000256" key="8">
    <source>
        <dbReference type="ARBA" id="ARBA00022741"/>
    </source>
</evidence>
<dbReference type="Gene3D" id="3.40.50.2020">
    <property type="match status" value="1"/>
</dbReference>
<dbReference type="Pfam" id="PF14681">
    <property type="entry name" value="UPRTase"/>
    <property type="match status" value="1"/>
</dbReference>
<comment type="function">
    <text evidence="12">Catalyzes the conversion of uracil and 5-phospho-alpha-D-ribose 1-diphosphate (PRPP) to UMP and diphosphate.</text>
</comment>
<proteinExistence type="inferred from homology"/>
<dbReference type="InterPro" id="IPR029057">
    <property type="entry name" value="PRTase-like"/>
</dbReference>
<comment type="catalytic activity">
    <reaction evidence="11">
        <text>UMP + diphosphate = 5-phospho-alpha-D-ribose 1-diphosphate + uracil</text>
        <dbReference type="Rhea" id="RHEA:13017"/>
        <dbReference type="ChEBI" id="CHEBI:17568"/>
        <dbReference type="ChEBI" id="CHEBI:33019"/>
        <dbReference type="ChEBI" id="CHEBI:57865"/>
        <dbReference type="ChEBI" id="CHEBI:58017"/>
        <dbReference type="EC" id="2.4.2.9"/>
    </reaction>
</comment>
<dbReference type="PANTHER" id="PTHR11608:SF0">
    <property type="entry name" value="BIFUNCTIONAL PROTEIN PYRR"/>
    <property type="match status" value="1"/>
</dbReference>
<comment type="pathway">
    <text evidence="2">Pyrimidine metabolism; UMP biosynthesis via salvage pathway; UMP from uracil: step 1/1.</text>
</comment>
<dbReference type="FunFam" id="3.40.50.2020:FF:000023">
    <property type="entry name" value="Probable uracil phosphoribosyltransferase"/>
    <property type="match status" value="1"/>
</dbReference>
<dbReference type="GO" id="GO:0005525">
    <property type="term" value="F:GTP binding"/>
    <property type="evidence" value="ECO:0007669"/>
    <property type="project" value="UniProtKB-KW"/>
</dbReference>
<keyword evidence="5" id="KW-0021">Allosteric enzyme</keyword>
<dbReference type="InterPro" id="IPR000836">
    <property type="entry name" value="PRTase_dom"/>
</dbReference>
<evidence type="ECO:0000256" key="9">
    <source>
        <dbReference type="ARBA" id="ARBA00023134"/>
    </source>
</evidence>
<evidence type="ECO:0000256" key="2">
    <source>
        <dbReference type="ARBA" id="ARBA00005180"/>
    </source>
</evidence>
<evidence type="ECO:0000256" key="5">
    <source>
        <dbReference type="ARBA" id="ARBA00022533"/>
    </source>
</evidence>
<reference evidence="16 17" key="1">
    <citation type="submission" date="2020-10" db="EMBL/GenBank/DDBJ databases">
        <title>Connecting structure to function with the recovery of over 1000 high-quality activated sludge metagenome-assembled genomes encoding full-length rRNA genes using long-read sequencing.</title>
        <authorList>
            <person name="Singleton C.M."/>
            <person name="Petriglieri F."/>
            <person name="Kristensen J.M."/>
            <person name="Kirkegaard R.H."/>
            <person name="Michaelsen T.Y."/>
            <person name="Andersen M.H."/>
            <person name="Karst S.M."/>
            <person name="Dueholm M.S."/>
            <person name="Nielsen P.H."/>
            <person name="Albertsen M."/>
        </authorList>
    </citation>
    <scope>NUCLEOTIDE SEQUENCE [LARGE SCALE GENOMIC DNA]</scope>
    <source>
        <strain evidence="16">Ribe_18-Q3-R11-54_MAXAC.273</strain>
    </source>
</reference>
<evidence type="ECO:0000256" key="13">
    <source>
        <dbReference type="ARBA" id="ARBA00072146"/>
    </source>
</evidence>
<keyword evidence="8" id="KW-0547">Nucleotide-binding</keyword>
<name>A0A9D7SSS8_9BACT</name>
<keyword evidence="9" id="KW-0342">GTP-binding</keyword>
<evidence type="ECO:0000313" key="17">
    <source>
        <dbReference type="Proteomes" id="UP000808337"/>
    </source>
</evidence>
<evidence type="ECO:0000256" key="7">
    <source>
        <dbReference type="ARBA" id="ARBA00022679"/>
    </source>
</evidence>
<evidence type="ECO:0000256" key="6">
    <source>
        <dbReference type="ARBA" id="ARBA00022676"/>
    </source>
</evidence>